<gene>
    <name evidence="1" type="ORF">Zmor_019578</name>
</gene>
<dbReference type="Proteomes" id="UP001168821">
    <property type="component" value="Unassembled WGS sequence"/>
</dbReference>
<protein>
    <submittedName>
        <fullName evidence="1">Uncharacterized protein</fullName>
    </submittedName>
</protein>
<sequence>MELFLLMISLMWSERRLECLLLDSSLFSSFSLYCLVWKRGLYGLVFRSRERSRSSRAAGSLCGGLRASDMSGISLLISWTWGSDGVSRGSRKRVKEKTMRWWMEQASWL</sequence>
<name>A0AA38I240_9CUCU</name>
<reference evidence="1" key="1">
    <citation type="journal article" date="2023" name="G3 (Bethesda)">
        <title>Whole genome assemblies of Zophobas morio and Tenebrio molitor.</title>
        <authorList>
            <person name="Kaur S."/>
            <person name="Stinson S.A."/>
            <person name="diCenzo G.C."/>
        </authorList>
    </citation>
    <scope>NUCLEOTIDE SEQUENCE</scope>
    <source>
        <strain evidence="1">QUZm001</strain>
    </source>
</reference>
<evidence type="ECO:0000313" key="1">
    <source>
        <dbReference type="EMBL" id="KAJ3647716.1"/>
    </source>
</evidence>
<evidence type="ECO:0000313" key="2">
    <source>
        <dbReference type="Proteomes" id="UP001168821"/>
    </source>
</evidence>
<comment type="caution">
    <text evidence="1">The sequence shown here is derived from an EMBL/GenBank/DDBJ whole genome shotgun (WGS) entry which is preliminary data.</text>
</comment>
<dbReference type="AlphaFoldDB" id="A0AA38I240"/>
<proteinExistence type="predicted"/>
<accession>A0AA38I240</accession>
<dbReference type="EMBL" id="JALNTZ010000006">
    <property type="protein sequence ID" value="KAJ3647716.1"/>
    <property type="molecule type" value="Genomic_DNA"/>
</dbReference>
<organism evidence="1 2">
    <name type="scientific">Zophobas morio</name>
    <dbReference type="NCBI Taxonomy" id="2755281"/>
    <lineage>
        <taxon>Eukaryota</taxon>
        <taxon>Metazoa</taxon>
        <taxon>Ecdysozoa</taxon>
        <taxon>Arthropoda</taxon>
        <taxon>Hexapoda</taxon>
        <taxon>Insecta</taxon>
        <taxon>Pterygota</taxon>
        <taxon>Neoptera</taxon>
        <taxon>Endopterygota</taxon>
        <taxon>Coleoptera</taxon>
        <taxon>Polyphaga</taxon>
        <taxon>Cucujiformia</taxon>
        <taxon>Tenebrionidae</taxon>
        <taxon>Zophobas</taxon>
    </lineage>
</organism>
<keyword evidence="2" id="KW-1185">Reference proteome</keyword>